<proteinExistence type="predicted"/>
<organism evidence="2 3">
    <name type="scientific">Leptospira kirschneri str. 200802841</name>
    <dbReference type="NCBI Taxonomy" id="1193047"/>
    <lineage>
        <taxon>Bacteria</taxon>
        <taxon>Pseudomonadati</taxon>
        <taxon>Spirochaetota</taxon>
        <taxon>Spirochaetia</taxon>
        <taxon>Leptospirales</taxon>
        <taxon>Leptospiraceae</taxon>
        <taxon>Leptospira</taxon>
    </lineage>
</organism>
<evidence type="ECO:0000313" key="2">
    <source>
        <dbReference type="EMBL" id="EKO52258.1"/>
    </source>
</evidence>
<keyword evidence="1" id="KW-0812">Transmembrane</keyword>
<keyword evidence="3" id="KW-1185">Reference proteome</keyword>
<gene>
    <name evidence="2" type="ORF">LEP1GSC131_3590</name>
</gene>
<feature type="transmembrane region" description="Helical" evidence="1">
    <location>
        <begin position="5"/>
        <end position="24"/>
    </location>
</feature>
<name>A0A828Y5L2_9LEPT</name>
<keyword evidence="1" id="KW-0472">Membrane</keyword>
<dbReference type="EMBL" id="AKWH02000027">
    <property type="protein sequence ID" value="EKO52258.1"/>
    <property type="molecule type" value="Genomic_DNA"/>
</dbReference>
<dbReference type="Proteomes" id="UP000006339">
    <property type="component" value="Unassembled WGS sequence"/>
</dbReference>
<feature type="transmembrane region" description="Helical" evidence="1">
    <location>
        <begin position="30"/>
        <end position="51"/>
    </location>
</feature>
<evidence type="ECO:0000313" key="3">
    <source>
        <dbReference type="Proteomes" id="UP000006339"/>
    </source>
</evidence>
<reference evidence="2" key="1">
    <citation type="submission" date="2012-10" db="EMBL/GenBank/DDBJ databases">
        <authorList>
            <person name="Harkins D.M."/>
            <person name="Durkin A.S."/>
            <person name="Brinkac L.M."/>
            <person name="Selengut J.D."/>
            <person name="Sanka R."/>
            <person name="DePew J."/>
            <person name="Purushe J."/>
            <person name="Picardeau M."/>
            <person name="Werts C."/>
            <person name="Goarant C."/>
            <person name="Vinetz J.M."/>
            <person name="Sutton G.G."/>
            <person name="Nelson W.C."/>
            <person name="Fouts D.E."/>
        </authorList>
    </citation>
    <scope>NUCLEOTIDE SEQUENCE [LARGE SCALE GENOMIC DNA]</scope>
    <source>
        <strain evidence="2">200802841</strain>
    </source>
</reference>
<comment type="caution">
    <text evidence="2">The sequence shown here is derived from an EMBL/GenBank/DDBJ whole genome shotgun (WGS) entry which is preliminary data.</text>
</comment>
<dbReference type="AlphaFoldDB" id="A0A828Y5L2"/>
<accession>A0A828Y5L2</accession>
<feature type="transmembrane region" description="Helical" evidence="1">
    <location>
        <begin position="63"/>
        <end position="82"/>
    </location>
</feature>
<keyword evidence="1" id="KW-1133">Transmembrane helix</keyword>
<sequence>MKIIIILTLFFLFLMIMLRFLHFIPSWKNFFTWINHFLFVINIILFSYIVFQVGKVFWKLSKLVIICLTMLGLFYFSFIFILNELGEAEDPRCNIDKITEYPIGKYPKTLFVIRRSCTANVDLKIREGWLPIWESVNFVESDSEHSQIIEISDPYGNYFGYDPIQNNFWHILK</sequence>
<protein>
    <submittedName>
        <fullName evidence="2">Uncharacterized protein</fullName>
    </submittedName>
</protein>
<evidence type="ECO:0000256" key="1">
    <source>
        <dbReference type="SAM" id="Phobius"/>
    </source>
</evidence>